<dbReference type="InterPro" id="IPR043502">
    <property type="entry name" value="DNA/RNA_pol_sf"/>
</dbReference>
<evidence type="ECO:0000256" key="5">
    <source>
        <dbReference type="ARBA" id="ARBA00022705"/>
    </source>
</evidence>
<keyword evidence="5" id="KW-0235">DNA replication</keyword>
<dbReference type="InterPro" id="IPR004868">
    <property type="entry name" value="DNA-dir_DNA_pol_B_mt/vir"/>
</dbReference>
<dbReference type="EMBL" id="LC192147">
    <property type="protein sequence ID" value="BBD75173.1"/>
    <property type="molecule type" value="Genomic_DNA"/>
</dbReference>
<dbReference type="GO" id="GO:0003677">
    <property type="term" value="F:DNA binding"/>
    <property type="evidence" value="ECO:0007669"/>
    <property type="project" value="UniProtKB-KW"/>
</dbReference>
<dbReference type="GeneID" id="36495436"/>
<protein>
    <recommendedName>
        <fullName evidence="2">DNA-directed DNA polymerase</fullName>
        <ecNumber evidence="2">2.7.7.7</ecNumber>
    </recommendedName>
</protein>
<evidence type="ECO:0000313" key="9">
    <source>
        <dbReference type="EMBL" id="BBD75173.1"/>
    </source>
</evidence>
<evidence type="ECO:0000256" key="4">
    <source>
        <dbReference type="ARBA" id="ARBA00022695"/>
    </source>
</evidence>
<comment type="similarity">
    <text evidence="1">Belongs to the DNA polymerase type-B family.</text>
</comment>
<name>A0A2Z6DTE1_MARPO</name>
<dbReference type="InterPro" id="IPR023211">
    <property type="entry name" value="DNA_pol_palm_dom_sf"/>
</dbReference>
<keyword evidence="9" id="KW-0496">Mitochondrion</keyword>
<dbReference type="EC" id="2.7.7.7" evidence="2"/>
<accession>A0A2Z6DTE1</accession>
<evidence type="ECO:0000256" key="8">
    <source>
        <dbReference type="ARBA" id="ARBA00049244"/>
    </source>
</evidence>
<evidence type="ECO:0000256" key="2">
    <source>
        <dbReference type="ARBA" id="ARBA00012417"/>
    </source>
</evidence>
<keyword evidence="6" id="KW-0239">DNA-directed DNA polymerase</keyword>
<evidence type="ECO:0000256" key="7">
    <source>
        <dbReference type="ARBA" id="ARBA00023125"/>
    </source>
</evidence>
<sequence>MSGGKRRAKKKKDPEPMLCKKLNIFFSISLAYISQGHLSVLALAMKIFRSNYYAKSSLLGKTLEAQFLRKAFYGGHTDVYKPYGENLYVYDSNSLYPFSMTKKCPVVSGPMIEASTKGKNVFFEANIECPLDFNRPFLPFRLPQLKYLIFPTGNWKGTYYSKKLKYAKSLGV</sequence>
<dbReference type="Pfam" id="PF03175">
    <property type="entry name" value="DNA_pol_B_2"/>
    <property type="match status" value="1"/>
</dbReference>
<keyword evidence="7" id="KW-0238">DNA-binding</keyword>
<gene>
    <name evidence="9" type="primary">orf172</name>
    <name evidence="9" type="ORF">MpKit2_Mp037</name>
</gene>
<dbReference type="RefSeq" id="YP_009479711.1">
    <property type="nucleotide sequence ID" value="NC_037508.1"/>
</dbReference>
<dbReference type="GO" id="GO:0003887">
    <property type="term" value="F:DNA-directed DNA polymerase activity"/>
    <property type="evidence" value="ECO:0007669"/>
    <property type="project" value="UniProtKB-KW"/>
</dbReference>
<dbReference type="GO" id="GO:0006260">
    <property type="term" value="P:DNA replication"/>
    <property type="evidence" value="ECO:0007669"/>
    <property type="project" value="UniProtKB-KW"/>
</dbReference>
<keyword evidence="3" id="KW-0808">Transferase</keyword>
<dbReference type="PANTHER" id="PTHR33568:SF3">
    <property type="entry name" value="DNA-DIRECTED DNA POLYMERASE"/>
    <property type="match status" value="1"/>
</dbReference>
<evidence type="ECO:0000256" key="6">
    <source>
        <dbReference type="ARBA" id="ARBA00022932"/>
    </source>
</evidence>
<reference evidence="9" key="1">
    <citation type="journal article" date="2017" name="Cell">
        <title>Insights into land plant evolution garnered from the Marchantia polymorpha genome.</title>
        <authorList>
            <person name="Bowman J.L."/>
            <person name="Kohchi T."/>
            <person name="Yamato K.T."/>
            <person name="Jenkins J."/>
            <person name="Shu S."/>
            <person name="Ishizaki K."/>
            <person name="Yamaoka S."/>
            <person name="Nishihama R."/>
            <person name="Nakamura Y."/>
            <person name="Berger F."/>
            <person name="Adam C."/>
            <person name="Aki S.S."/>
            <person name="Althoff F."/>
            <person name="Araki T."/>
            <person name="Arteaga-Vazquez M.A."/>
            <person name="Balasubrmanian S."/>
            <person name="Barry K."/>
            <person name="Bauer D."/>
            <person name="Boehm C.R."/>
            <person name="Briginshaw L."/>
            <person name="Caballero-Perez J."/>
            <person name="Catarino B."/>
            <person name="Chen F."/>
            <person name="Chiyoda S."/>
            <person name="Chovatia M."/>
            <person name="Davies K.M."/>
            <person name="Delmans M."/>
            <person name="Demura T."/>
            <person name="Dierschke T."/>
            <person name="Dolan L."/>
            <person name="Dorantes-Acosta A.E."/>
            <person name="Eklund D.M."/>
            <person name="Florent S.N."/>
            <person name="Flores-Sandoval E."/>
            <person name="Fujiyama A."/>
            <person name="Fukuzawa H."/>
            <person name="Galik B."/>
            <person name="Grimanelli D."/>
            <person name="Grimwood J."/>
            <person name="Grossniklaus U."/>
            <person name="Hamada T."/>
            <person name="Haseloff J."/>
            <person name="Hetherington A.J."/>
            <person name="Higo A."/>
            <person name="Hirakawa Y."/>
            <person name="Hundley H.N."/>
            <person name="Ikeda Y."/>
            <person name="Inoue K."/>
            <person name="Inoue S.I."/>
            <person name="Ishida S."/>
            <person name="Jia Q."/>
            <person name="Kakita M."/>
            <person name="Kanazawa T."/>
            <person name="Kawai Y."/>
            <person name="Kawashima T."/>
            <person name="Kennedy M."/>
            <person name="Kinose K."/>
            <person name="Kinoshita T."/>
            <person name="Kohara Y."/>
            <person name="Koide E."/>
            <person name="Komatsu K."/>
            <person name="Kopischke S."/>
            <person name="Kubo M."/>
            <person name="Kyozuka J."/>
            <person name="Lagercrantz U."/>
            <person name="Lin S.S."/>
            <person name="Lindquist E."/>
            <person name="Lipzen A.M."/>
            <person name="Lu C.W."/>
            <person name="De Luna E."/>
            <person name="Martienssen R.A."/>
            <person name="Minamino N."/>
            <person name="Mizutani M."/>
            <person name="Mizutani M."/>
            <person name="Mochizuki N."/>
            <person name="Monte I."/>
            <person name="Mosher R."/>
            <person name="Nagasaki H."/>
            <person name="Nakagami H."/>
            <person name="Naramoto S."/>
            <person name="Nishitani K."/>
            <person name="Ohtani M."/>
            <person name="Okamoto T."/>
            <person name="Okumura M."/>
            <person name="Phillips J."/>
            <person name="Pollak B."/>
            <person name="Reinders A."/>
            <person name="Rovekamp M."/>
            <person name="Sano R."/>
            <person name="Sawa S."/>
            <person name="Schmid M.W."/>
            <person name="Shirakawa M."/>
            <person name="Solano R."/>
            <person name="Spunde A."/>
            <person name="Suetsugu N."/>
            <person name="Sugano S."/>
            <person name="Sugiyama A."/>
            <person name="Sun R."/>
            <person name="Suzuki Y."/>
            <person name="Takenaka M."/>
            <person name="Takezawa D."/>
            <person name="Tomogane H."/>
            <person name="Tsuzuki M."/>
            <person name="Ueda T."/>
            <person name="Umeda M."/>
            <person name="Ward J.M."/>
            <person name="Watanabe Y."/>
            <person name="Yazaki K."/>
            <person name="Yokoyama R."/>
            <person name="Yoshitake Y."/>
            <person name="Yotsui I."/>
            <person name="Zachgo S."/>
            <person name="Schmutz J."/>
        </authorList>
    </citation>
    <scope>NUCLEOTIDE SEQUENCE</scope>
    <source>
        <strain evidence="9">Kitashirakawa-2</strain>
    </source>
</reference>
<dbReference type="SUPFAM" id="SSF56672">
    <property type="entry name" value="DNA/RNA polymerases"/>
    <property type="match status" value="1"/>
</dbReference>
<dbReference type="GO" id="GO:0000166">
    <property type="term" value="F:nucleotide binding"/>
    <property type="evidence" value="ECO:0007669"/>
    <property type="project" value="InterPro"/>
</dbReference>
<keyword evidence="4" id="KW-0548">Nucleotidyltransferase</keyword>
<dbReference type="AlphaFoldDB" id="A0A2Z6DTE1"/>
<proteinExistence type="inferred from homology"/>
<dbReference type="Gene3D" id="3.90.1600.10">
    <property type="entry name" value="Palm domain of DNA polymerase"/>
    <property type="match status" value="1"/>
</dbReference>
<dbReference type="PANTHER" id="PTHR33568">
    <property type="entry name" value="DNA POLYMERASE"/>
    <property type="match status" value="1"/>
</dbReference>
<evidence type="ECO:0000256" key="1">
    <source>
        <dbReference type="ARBA" id="ARBA00005755"/>
    </source>
</evidence>
<geneLocation type="mitochondrion" evidence="9"/>
<organism evidence="9">
    <name type="scientific">Marchantia polymorpha subsp. ruderalis</name>
    <dbReference type="NCBI Taxonomy" id="1480154"/>
    <lineage>
        <taxon>Eukaryota</taxon>
        <taxon>Viridiplantae</taxon>
        <taxon>Streptophyta</taxon>
        <taxon>Embryophyta</taxon>
        <taxon>Marchantiophyta</taxon>
        <taxon>Marchantiopsida</taxon>
        <taxon>Marchantiidae</taxon>
        <taxon>Marchantiales</taxon>
        <taxon>Marchantiaceae</taxon>
        <taxon>Marchantia</taxon>
    </lineage>
</organism>
<comment type="catalytic activity">
    <reaction evidence="8">
        <text>DNA(n) + a 2'-deoxyribonucleoside 5'-triphosphate = DNA(n+1) + diphosphate</text>
        <dbReference type="Rhea" id="RHEA:22508"/>
        <dbReference type="Rhea" id="RHEA-COMP:17339"/>
        <dbReference type="Rhea" id="RHEA-COMP:17340"/>
        <dbReference type="ChEBI" id="CHEBI:33019"/>
        <dbReference type="ChEBI" id="CHEBI:61560"/>
        <dbReference type="ChEBI" id="CHEBI:173112"/>
        <dbReference type="EC" id="2.7.7.7"/>
    </reaction>
</comment>
<evidence type="ECO:0000256" key="3">
    <source>
        <dbReference type="ARBA" id="ARBA00022679"/>
    </source>
</evidence>